<feature type="domain" description="Glycosyltransferase RgtA/B/C/D-like" evidence="10">
    <location>
        <begin position="99"/>
        <end position="254"/>
    </location>
</feature>
<dbReference type="InterPro" id="IPR056785">
    <property type="entry name" value="YkcA/B-like_C"/>
</dbReference>
<evidence type="ECO:0000256" key="1">
    <source>
        <dbReference type="ARBA" id="ARBA00004651"/>
    </source>
</evidence>
<evidence type="ECO:0000256" key="8">
    <source>
        <dbReference type="SAM" id="MobiDB-lite"/>
    </source>
</evidence>
<feature type="region of interest" description="Disordered" evidence="8">
    <location>
        <begin position="520"/>
        <end position="541"/>
    </location>
</feature>
<dbReference type="PANTHER" id="PTHR33908:SF3">
    <property type="entry name" value="UNDECAPRENYL PHOSPHATE-ALPHA-4-AMINO-4-DEOXY-L-ARABINOSE ARABINOSYL TRANSFERASE"/>
    <property type="match status" value="1"/>
</dbReference>
<dbReference type="GO" id="GO:0010041">
    <property type="term" value="P:response to iron(III) ion"/>
    <property type="evidence" value="ECO:0007669"/>
    <property type="project" value="TreeGrafter"/>
</dbReference>
<reference evidence="12" key="1">
    <citation type="submission" date="2020-03" db="EMBL/GenBank/DDBJ databases">
        <title>Draft sequencing of Calidifontibacter sp. DB0510.</title>
        <authorList>
            <person name="Kim D.-U."/>
        </authorList>
    </citation>
    <scope>NUCLEOTIDE SEQUENCE</scope>
    <source>
        <strain evidence="12">DB0510</strain>
    </source>
</reference>
<comment type="caution">
    <text evidence="12">The sequence shown here is derived from an EMBL/GenBank/DDBJ whole genome shotgun (WGS) entry which is preliminary data.</text>
</comment>
<comment type="subcellular location">
    <subcellularLocation>
        <location evidence="1">Cell membrane</location>
        <topology evidence="1">Multi-pass membrane protein</topology>
    </subcellularLocation>
</comment>
<feature type="transmembrane region" description="Helical" evidence="9">
    <location>
        <begin position="242"/>
        <end position="260"/>
    </location>
</feature>
<dbReference type="GO" id="GO:0009103">
    <property type="term" value="P:lipopolysaccharide biosynthetic process"/>
    <property type="evidence" value="ECO:0007669"/>
    <property type="project" value="UniProtKB-ARBA"/>
</dbReference>
<dbReference type="Proteomes" id="UP000744769">
    <property type="component" value="Unassembled WGS sequence"/>
</dbReference>
<feature type="transmembrane region" description="Helical" evidence="9">
    <location>
        <begin position="443"/>
        <end position="462"/>
    </location>
</feature>
<dbReference type="GO" id="GO:0016763">
    <property type="term" value="F:pentosyltransferase activity"/>
    <property type="evidence" value="ECO:0007669"/>
    <property type="project" value="TreeGrafter"/>
</dbReference>
<dbReference type="RefSeq" id="WP_166196925.1">
    <property type="nucleotide sequence ID" value="NZ_JAAOIV010000007.1"/>
</dbReference>
<feature type="transmembrane region" description="Helical" evidence="9">
    <location>
        <begin position="40"/>
        <end position="59"/>
    </location>
</feature>
<dbReference type="PANTHER" id="PTHR33908">
    <property type="entry name" value="MANNOSYLTRANSFERASE YKCB-RELATED"/>
    <property type="match status" value="1"/>
</dbReference>
<evidence type="ECO:0000256" key="2">
    <source>
        <dbReference type="ARBA" id="ARBA00022475"/>
    </source>
</evidence>
<gene>
    <name evidence="12" type="ORF">G9U51_11015</name>
</gene>
<keyword evidence="2" id="KW-1003">Cell membrane</keyword>
<protein>
    <submittedName>
        <fullName evidence="12">Glycosyltransferase family 39 protein</fullName>
    </submittedName>
</protein>
<dbReference type="GO" id="GO:0005886">
    <property type="term" value="C:plasma membrane"/>
    <property type="evidence" value="ECO:0007669"/>
    <property type="project" value="UniProtKB-SubCell"/>
</dbReference>
<dbReference type="EMBL" id="JAAOIV010000007">
    <property type="protein sequence ID" value="NHN56306.1"/>
    <property type="molecule type" value="Genomic_DNA"/>
</dbReference>
<evidence type="ECO:0000256" key="5">
    <source>
        <dbReference type="ARBA" id="ARBA00022692"/>
    </source>
</evidence>
<feature type="transmembrane region" description="Helical" evidence="9">
    <location>
        <begin position="330"/>
        <end position="348"/>
    </location>
</feature>
<dbReference type="InterPro" id="IPR038731">
    <property type="entry name" value="RgtA/B/C-like"/>
</dbReference>
<feature type="transmembrane region" description="Helical" evidence="9">
    <location>
        <begin position="411"/>
        <end position="431"/>
    </location>
</feature>
<dbReference type="Pfam" id="PF13231">
    <property type="entry name" value="PMT_2"/>
    <property type="match status" value="1"/>
</dbReference>
<feature type="domain" description="Putative mannosyltransferase YkcA/B-like C-terminal" evidence="11">
    <location>
        <begin position="562"/>
        <end position="650"/>
    </location>
</feature>
<keyword evidence="6 9" id="KW-1133">Transmembrane helix</keyword>
<evidence type="ECO:0000259" key="11">
    <source>
        <dbReference type="Pfam" id="PF24878"/>
    </source>
</evidence>
<evidence type="ECO:0000256" key="6">
    <source>
        <dbReference type="ARBA" id="ARBA00022989"/>
    </source>
</evidence>
<keyword evidence="5 9" id="KW-0812">Transmembrane</keyword>
<evidence type="ECO:0000256" key="9">
    <source>
        <dbReference type="SAM" id="Phobius"/>
    </source>
</evidence>
<feature type="transmembrane region" description="Helical" evidence="9">
    <location>
        <begin position="203"/>
        <end position="230"/>
    </location>
</feature>
<dbReference type="InterPro" id="IPR050297">
    <property type="entry name" value="LipidA_mod_glycosyltrf_83"/>
</dbReference>
<evidence type="ECO:0000259" key="10">
    <source>
        <dbReference type="Pfam" id="PF13231"/>
    </source>
</evidence>
<evidence type="ECO:0000313" key="12">
    <source>
        <dbReference type="EMBL" id="NHN56306.1"/>
    </source>
</evidence>
<proteinExistence type="predicted"/>
<evidence type="ECO:0000256" key="4">
    <source>
        <dbReference type="ARBA" id="ARBA00022679"/>
    </source>
</evidence>
<evidence type="ECO:0000256" key="3">
    <source>
        <dbReference type="ARBA" id="ARBA00022676"/>
    </source>
</evidence>
<keyword evidence="3" id="KW-0328">Glycosyltransferase</keyword>
<keyword evidence="13" id="KW-1185">Reference proteome</keyword>
<dbReference type="AlphaFoldDB" id="A0A967B7R1"/>
<dbReference type="Pfam" id="PF24878">
    <property type="entry name" value="YkcB_C"/>
    <property type="match status" value="1"/>
</dbReference>
<keyword evidence="7 9" id="KW-0472">Membrane</keyword>
<sequence>MNSATAQLPNPDSGAWLHRRLIDGRAAVARGWRGPASDPVWARPALVALLLLTAVAYLCNLTANGYANSFYSAAAQAGSVNWEAFLFGSSDAANSITVDKPPASLWVMALSVRAFGLSSFSLLMPQVVMGVATVAVLYATVRRSFGAVAGLIAAAVLAVTPVAVLMFRFNNPDALLVLLMTLAAWATLRAIERGSARWMAVTGVFIGLGFLTKTLQVMLVVPFLGLAFLIAARTGVRGRIKGALAGVGAMVVTAGCWVAVVELVPASSRPYVGGSQDNSFWNLTFGYNGFGRLTGNETGSVMPGGDAGPGGAMWGQTGLWRMFSTQVGGQISWLMPSALILLVAGIALRGRRPRTDLRRAAYLVWGGWLVVTALTFSLMAGIFHEYYTVALAPAVAALVGMGAQEAWERRGGLVGSAVLASAAGAAAVWSFVLLSRTTAYAEWLRFGVLVAGAVAALLLLAVRSLDRRFVPVAVGLAVITGLAGPTAYSVSTIRSPHTGSIVTAGPVTRGGFPGGGGGFTGPPAGAMPPQRPAGTMPQRPAGGGMPRGGGLLEAGTPTSAVVTALHTDSSRFTWVAATVGSQSAAGLQLATGDPVMAIGGFSGSDPSPTLAQFQADVAAGRIHYFLPGGGGPGQGAASTASRISAWVQAHYRAVTIGNQTFYDLTQPKP</sequence>
<feature type="transmembrane region" description="Helical" evidence="9">
    <location>
        <begin position="114"/>
        <end position="139"/>
    </location>
</feature>
<feature type="transmembrane region" description="Helical" evidence="9">
    <location>
        <begin position="469"/>
        <end position="488"/>
    </location>
</feature>
<evidence type="ECO:0000313" key="13">
    <source>
        <dbReference type="Proteomes" id="UP000744769"/>
    </source>
</evidence>
<feature type="transmembrane region" description="Helical" evidence="9">
    <location>
        <begin position="386"/>
        <end position="404"/>
    </location>
</feature>
<feature type="transmembrane region" description="Helical" evidence="9">
    <location>
        <begin position="174"/>
        <end position="191"/>
    </location>
</feature>
<keyword evidence="4" id="KW-0808">Transferase</keyword>
<organism evidence="12 13">
    <name type="scientific">Metallococcus carri</name>
    <dbReference type="NCBI Taxonomy" id="1656884"/>
    <lineage>
        <taxon>Bacteria</taxon>
        <taxon>Bacillati</taxon>
        <taxon>Actinomycetota</taxon>
        <taxon>Actinomycetes</taxon>
        <taxon>Micrococcales</taxon>
        <taxon>Dermacoccaceae</taxon>
        <taxon>Metallococcus</taxon>
    </lineage>
</organism>
<evidence type="ECO:0000256" key="7">
    <source>
        <dbReference type="ARBA" id="ARBA00023136"/>
    </source>
</evidence>
<accession>A0A967B7R1</accession>
<name>A0A967B7R1_9MICO</name>
<feature type="transmembrane region" description="Helical" evidence="9">
    <location>
        <begin position="145"/>
        <end position="167"/>
    </location>
</feature>
<feature type="transmembrane region" description="Helical" evidence="9">
    <location>
        <begin position="360"/>
        <end position="380"/>
    </location>
</feature>